<dbReference type="Proteomes" id="UP001369086">
    <property type="component" value="Unassembled WGS sequence"/>
</dbReference>
<dbReference type="PROSITE" id="PS51205">
    <property type="entry name" value="VPS9"/>
    <property type="match status" value="1"/>
</dbReference>
<dbReference type="PANTHER" id="PTHR23101">
    <property type="entry name" value="RAB GDP/GTP EXCHANGE FACTOR"/>
    <property type="match status" value="1"/>
</dbReference>
<dbReference type="SUPFAM" id="SSF109993">
    <property type="entry name" value="VPS9 domain"/>
    <property type="match status" value="1"/>
</dbReference>
<evidence type="ECO:0000256" key="4">
    <source>
        <dbReference type="SAM" id="MobiDB-lite"/>
    </source>
</evidence>
<feature type="region of interest" description="Disordered" evidence="4">
    <location>
        <begin position="252"/>
        <end position="298"/>
    </location>
</feature>
<dbReference type="Pfam" id="PF02204">
    <property type="entry name" value="VPS9"/>
    <property type="match status" value="1"/>
</dbReference>
<organism evidence="7 8">
    <name type="scientific">Huso huso</name>
    <name type="common">Beluga</name>
    <name type="synonym">Acipenser huso</name>
    <dbReference type="NCBI Taxonomy" id="61971"/>
    <lineage>
        <taxon>Eukaryota</taxon>
        <taxon>Metazoa</taxon>
        <taxon>Chordata</taxon>
        <taxon>Craniata</taxon>
        <taxon>Vertebrata</taxon>
        <taxon>Euteleostomi</taxon>
        <taxon>Actinopterygii</taxon>
        <taxon>Chondrostei</taxon>
        <taxon>Acipenseriformes</taxon>
        <taxon>Acipenseridae</taxon>
        <taxon>Huso</taxon>
    </lineage>
</organism>
<feature type="domain" description="SH2" evidence="5">
    <location>
        <begin position="47"/>
        <end position="141"/>
    </location>
</feature>
<feature type="domain" description="VPS9" evidence="6">
    <location>
        <begin position="550"/>
        <end position="689"/>
    </location>
</feature>
<proteinExistence type="inferred from homology"/>
<reference evidence="7 8" key="1">
    <citation type="submission" date="2021-05" db="EMBL/GenBank/DDBJ databases">
        <authorList>
            <person name="Zahm M."/>
            <person name="Klopp C."/>
            <person name="Cabau C."/>
            <person name="Kuhl H."/>
            <person name="Suciu R."/>
            <person name="Ciorpac M."/>
            <person name="Holostenco D."/>
            <person name="Gessner J."/>
            <person name="Wuertz S."/>
            <person name="Hohne C."/>
            <person name="Stock M."/>
            <person name="Gislard M."/>
            <person name="Lluch J."/>
            <person name="Milhes M."/>
            <person name="Lampietro C."/>
            <person name="Lopez Roques C."/>
            <person name="Donnadieu C."/>
            <person name="Du K."/>
            <person name="Schartl M."/>
            <person name="Guiguen Y."/>
        </authorList>
    </citation>
    <scope>NUCLEOTIDE SEQUENCE [LARGE SCALE GENOMIC DNA]</scope>
    <source>
        <strain evidence="7">Hh-F2</strain>
        <tissue evidence="7">Blood</tissue>
    </source>
</reference>
<dbReference type="Gene3D" id="1.20.1050.80">
    <property type="entry name" value="VPS9 domain"/>
    <property type="match status" value="1"/>
</dbReference>
<evidence type="ECO:0000313" key="8">
    <source>
        <dbReference type="Proteomes" id="UP001369086"/>
    </source>
</evidence>
<evidence type="ECO:0000256" key="3">
    <source>
        <dbReference type="PROSITE-ProRule" id="PRU00191"/>
    </source>
</evidence>
<protein>
    <submittedName>
        <fullName evidence="7">Ras and Rab interactor 1-like isoform X1</fullName>
    </submittedName>
</protein>
<feature type="compositionally biased region" description="Acidic residues" evidence="4">
    <location>
        <begin position="329"/>
        <end position="342"/>
    </location>
</feature>
<feature type="region of interest" description="Disordered" evidence="4">
    <location>
        <begin position="325"/>
        <end position="426"/>
    </location>
</feature>
<keyword evidence="3" id="KW-0727">SH2 domain</keyword>
<evidence type="ECO:0000259" key="6">
    <source>
        <dbReference type="PROSITE" id="PS51205"/>
    </source>
</evidence>
<dbReference type="InterPro" id="IPR000159">
    <property type="entry name" value="RA_dom"/>
</dbReference>
<dbReference type="Pfam" id="PF00788">
    <property type="entry name" value="RA"/>
    <property type="match status" value="1"/>
</dbReference>
<sequence length="819" mass="90900">MEMSNEMQQDPVYDFPDSQAAEPLPVHRGSLKSISVLDRLLLTHSVWMQLSINSATALHILQREPPGTFLVRKSTTTQKKVVCVRLADDTLPGFVGQFIIREKDCTFSLEASSISFPDLCHLVSFYCVSRDVLAYPLALPEAIAKATSHKQLEAISHMGVEFWSSALNFRGPRNGPLPPDFPPLDPADCATPVGPSSLFREFCPLQTRGPQELDYGSGRGALCFINPLFLQSQQSHQGALLKRDKFKRSFKVRVSTETSSPLSPPAAPPPPPPLLAKGARGNPRKQQTPPSSPEQDSEYKLPLVALSRKVSLGQFAGLLKGASVLSPTGEEEEEEEGGEEEYQTPKPLQQRRISEKLGPETEVLEAGEDTGEALILDQSRAPSLRELDSSSSLSSLEEAEESLSSDRPPLTRGTSSPTLRRPPPRVSTLRKMSEAFYSFFAPEKRVSRLVEELSRDRRSSFGSLVQDFLTLTRETRGSEDSSAALLQTVRNFITQAKSFLLGCGELQPPIEALITDEDMDFVLEKALYRCVLKPLKPHIDGCLQELHTRDGSTQRMQDSLRVAQQGALERFGVRVGVPDPQGIARVRRKLVLMQKAYSPIDKVLLLLQACKCVYTAMKRGPGEECGADEFLPALSYAIVQCDMPQLPLEVEYMMELLGPSLLTGEGGYYLTSVYASLCLIQTQPEQLRRSTVTRGARDSLREWSQRRRNESTPPLRQGQRCVRVVFRDSDCSTVETVLLSSTDTVDTLAQICALKFRVSDPNQYGVYLREEGELRQIRPQDFTKQSGSGFSLTYQRCKSHKLNRGGAVDLGERPEPNPL</sequence>
<dbReference type="SMART" id="SM00252">
    <property type="entry name" value="SH2"/>
    <property type="match status" value="1"/>
</dbReference>
<name>A0ABR0YYU7_HUSHU</name>
<dbReference type="InterPro" id="IPR003123">
    <property type="entry name" value="VPS9"/>
</dbReference>
<dbReference type="PANTHER" id="PTHR23101:SF127">
    <property type="entry name" value="RAS AND RAB INTERACTOR 1-RELATED"/>
    <property type="match status" value="1"/>
</dbReference>
<evidence type="ECO:0000256" key="1">
    <source>
        <dbReference type="ARBA" id="ARBA00006919"/>
    </source>
</evidence>
<dbReference type="SUPFAM" id="SSF55550">
    <property type="entry name" value="SH2 domain"/>
    <property type="match status" value="1"/>
</dbReference>
<comment type="similarity">
    <text evidence="1">Belongs to the RIN (Ras interaction/interference) family.</text>
</comment>
<dbReference type="PROSITE" id="PS50001">
    <property type="entry name" value="SH2"/>
    <property type="match status" value="1"/>
</dbReference>
<feature type="compositionally biased region" description="Pro residues" evidence="4">
    <location>
        <begin position="262"/>
        <end position="274"/>
    </location>
</feature>
<accession>A0ABR0YYU7</accession>
<evidence type="ECO:0000259" key="5">
    <source>
        <dbReference type="PROSITE" id="PS50001"/>
    </source>
</evidence>
<comment type="caution">
    <text evidence="7">The sequence shown here is derived from an EMBL/GenBank/DDBJ whole genome shotgun (WGS) entry which is preliminary data.</text>
</comment>
<dbReference type="SMART" id="SM00167">
    <property type="entry name" value="VPS9"/>
    <property type="match status" value="1"/>
</dbReference>
<dbReference type="InterPro" id="IPR045046">
    <property type="entry name" value="Vps9-like"/>
</dbReference>
<dbReference type="Gene3D" id="3.30.505.10">
    <property type="entry name" value="SH2 domain"/>
    <property type="match status" value="1"/>
</dbReference>
<evidence type="ECO:0000313" key="7">
    <source>
        <dbReference type="EMBL" id="KAK6477757.1"/>
    </source>
</evidence>
<keyword evidence="2" id="KW-0343">GTPase activation</keyword>
<evidence type="ECO:0000256" key="2">
    <source>
        <dbReference type="ARBA" id="ARBA00022468"/>
    </source>
</evidence>
<dbReference type="Pfam" id="PF23268">
    <property type="entry name" value="RIN1"/>
    <property type="match status" value="1"/>
</dbReference>
<dbReference type="InterPro" id="IPR037191">
    <property type="entry name" value="VPS9_dom_sf"/>
</dbReference>
<dbReference type="EMBL" id="JAHFZB010000020">
    <property type="protein sequence ID" value="KAK6477757.1"/>
    <property type="molecule type" value="Genomic_DNA"/>
</dbReference>
<dbReference type="InterPro" id="IPR000980">
    <property type="entry name" value="SH2"/>
</dbReference>
<dbReference type="Pfam" id="PF00017">
    <property type="entry name" value="SH2"/>
    <property type="match status" value="1"/>
</dbReference>
<feature type="compositionally biased region" description="Acidic residues" evidence="4">
    <location>
        <begin position="362"/>
        <end position="371"/>
    </location>
</feature>
<feature type="compositionally biased region" description="Low complexity" evidence="4">
    <location>
        <begin position="410"/>
        <end position="419"/>
    </location>
</feature>
<keyword evidence="8" id="KW-1185">Reference proteome</keyword>
<gene>
    <name evidence="7" type="ORF">HHUSO_G21345</name>
</gene>
<dbReference type="InterPro" id="IPR036860">
    <property type="entry name" value="SH2_dom_sf"/>
</dbReference>